<protein>
    <submittedName>
        <fullName evidence="3">Alpha/Beta hydrolase fold</fullName>
    </submittedName>
</protein>
<keyword evidence="3" id="KW-0378">Hydrolase</keyword>
<sequence length="716" mass="80262">MRLPAFLRPAAGHLPLHSSNRSASRPMHVLGDSDDEDGAGGAYGRRDRDEATIPLTSLDPDDPDSPSYPPSSSSKRLSSRSSSPLSRLPTRRILAILVVIVGLYKLARHAYAADYGRLQSKLDEYSARYNPWHPQPIPIQWVDVEPVAAVKGRRYRAHKEREDDRYWGWKALPYAQPPLGERRFRVALPLEEAKGDETREQITDEWNEGCVRPRPREDRMDGEHEHFDGHEDCLKINVFSPVQRPNNTLLPVMLWIHGGGFVGGSSGEEKYNPRGLMHRAIDMEQPFVFASINYRLGALGLTASPPEPGPPPVAPHIPVQAPTDLDLNVAFKDQLQALRWIHEHIEQFGGDKDKVVMVGHSAGAMSVGLHLLYSGNMGLFRGAFMLSGAPTSFPVPWPHDASARTLHPLPGPAQCPSPIQREHGPPRNDDLLACLRKLPIEKLYQATRTLTDDSPSNAWFPYYPVLEGEWGTGEGMHDAARGSGGWLNVRPSERINRGDYNKVPVVLGSVLDEGTRFVHPKIGEGVDEFLEVVKDVFDFTYGAVEDILEPILNWYPADPSFGSPFQTGNETFGLSRTYKRLSAFLGDILFQAPRRHLLRETPKDFGEDSWNYLYLEPREGAEPRLGIQHGADLPAWFGNPEGDDEPMVQLSWEMTGYLINFVNRLNPNGAGLPRWPQYGMDRLTLQFARSNTTIVSDSERLETLRFLNINNPIFAR</sequence>
<reference evidence="3 4" key="1">
    <citation type="journal article" date="2018" name="Elife">
        <title>Functional genomics of lipid metabolism in the oleaginous yeast Rhodosporidium toruloides.</title>
        <authorList>
            <person name="Coradetti S.T."/>
            <person name="Pinel D."/>
            <person name="Geiselman G."/>
            <person name="Ito M."/>
            <person name="Mondo S."/>
            <person name="Reilly M.C."/>
            <person name="Cheng Y.F."/>
            <person name="Bauer S."/>
            <person name="Grigoriev I."/>
            <person name="Gladden J.M."/>
            <person name="Simmons B.A."/>
            <person name="Brem R."/>
            <person name="Arkin A.P."/>
            <person name="Skerker J.M."/>
        </authorList>
    </citation>
    <scope>NUCLEOTIDE SEQUENCE [LARGE SCALE GENOMIC DNA]</scope>
    <source>
        <strain evidence="3 4">NBRC 0880</strain>
    </source>
</reference>
<gene>
    <name evidence="3" type="ORF">AAT19DRAFT_16688</name>
</gene>
<feature type="region of interest" description="Disordered" evidence="1">
    <location>
        <begin position="11"/>
        <end position="85"/>
    </location>
</feature>
<dbReference type="GO" id="GO:0016787">
    <property type="term" value="F:hydrolase activity"/>
    <property type="evidence" value="ECO:0007669"/>
    <property type="project" value="UniProtKB-KW"/>
</dbReference>
<dbReference type="OrthoDB" id="408631at2759"/>
<evidence type="ECO:0000259" key="2">
    <source>
        <dbReference type="Pfam" id="PF00135"/>
    </source>
</evidence>
<dbReference type="InterPro" id="IPR050309">
    <property type="entry name" value="Type-B_Carboxylest/Lipase"/>
</dbReference>
<feature type="compositionally biased region" description="Low complexity" evidence="1">
    <location>
        <begin position="70"/>
        <end position="85"/>
    </location>
</feature>
<dbReference type="AlphaFoldDB" id="A0A2T0A418"/>
<dbReference type="Pfam" id="PF00135">
    <property type="entry name" value="COesterase"/>
    <property type="match status" value="1"/>
</dbReference>
<comment type="caution">
    <text evidence="3">The sequence shown here is derived from an EMBL/GenBank/DDBJ whole genome shotgun (WGS) entry which is preliminary data.</text>
</comment>
<organism evidence="3 4">
    <name type="scientific">Rhodotorula toruloides</name>
    <name type="common">Yeast</name>
    <name type="synonym">Rhodosporidium toruloides</name>
    <dbReference type="NCBI Taxonomy" id="5286"/>
    <lineage>
        <taxon>Eukaryota</taxon>
        <taxon>Fungi</taxon>
        <taxon>Dikarya</taxon>
        <taxon>Basidiomycota</taxon>
        <taxon>Pucciniomycotina</taxon>
        <taxon>Microbotryomycetes</taxon>
        <taxon>Sporidiobolales</taxon>
        <taxon>Sporidiobolaceae</taxon>
        <taxon>Rhodotorula</taxon>
    </lineage>
</organism>
<proteinExistence type="predicted"/>
<dbReference type="InterPro" id="IPR002018">
    <property type="entry name" value="CarbesteraseB"/>
</dbReference>
<evidence type="ECO:0000256" key="1">
    <source>
        <dbReference type="SAM" id="MobiDB-lite"/>
    </source>
</evidence>
<dbReference type="PANTHER" id="PTHR11559">
    <property type="entry name" value="CARBOXYLESTERASE"/>
    <property type="match status" value="1"/>
</dbReference>
<evidence type="ECO:0000313" key="4">
    <source>
        <dbReference type="Proteomes" id="UP000239560"/>
    </source>
</evidence>
<dbReference type="Gene3D" id="3.40.50.1820">
    <property type="entry name" value="alpha/beta hydrolase"/>
    <property type="match status" value="1"/>
</dbReference>
<feature type="domain" description="Carboxylesterase type B" evidence="2">
    <location>
        <begin position="148"/>
        <end position="689"/>
    </location>
</feature>
<dbReference type="Proteomes" id="UP000239560">
    <property type="component" value="Unassembled WGS sequence"/>
</dbReference>
<dbReference type="SUPFAM" id="SSF53474">
    <property type="entry name" value="alpha/beta-Hydrolases"/>
    <property type="match status" value="1"/>
</dbReference>
<name>A0A2T0A418_RHOTO</name>
<evidence type="ECO:0000313" key="3">
    <source>
        <dbReference type="EMBL" id="PRQ72764.1"/>
    </source>
</evidence>
<dbReference type="EMBL" id="LCTV02000009">
    <property type="protein sequence ID" value="PRQ72764.1"/>
    <property type="molecule type" value="Genomic_DNA"/>
</dbReference>
<dbReference type="InterPro" id="IPR029058">
    <property type="entry name" value="AB_hydrolase_fold"/>
</dbReference>
<accession>A0A2T0A418</accession>